<dbReference type="PANTHER" id="PTHR30408">
    <property type="entry name" value="TYPE-1 RESTRICTION ENZYME ECOKI SPECIFICITY PROTEIN"/>
    <property type="match status" value="1"/>
</dbReference>
<dbReference type="GO" id="GO:0003677">
    <property type="term" value="F:DNA binding"/>
    <property type="evidence" value="ECO:0007669"/>
    <property type="project" value="UniProtKB-KW"/>
</dbReference>
<dbReference type="GO" id="GO:0009307">
    <property type="term" value="P:DNA restriction-modification system"/>
    <property type="evidence" value="ECO:0007669"/>
    <property type="project" value="UniProtKB-KW"/>
</dbReference>
<protein>
    <submittedName>
        <fullName evidence="3">Type I restriction enzyme, S subunit</fullName>
    </submittedName>
</protein>
<organism evidence="3 4">
    <name type="scientific">Nannocystis exedens</name>
    <dbReference type="NCBI Taxonomy" id="54"/>
    <lineage>
        <taxon>Bacteria</taxon>
        <taxon>Pseudomonadati</taxon>
        <taxon>Myxococcota</taxon>
        <taxon>Polyangia</taxon>
        <taxon>Nannocystales</taxon>
        <taxon>Nannocystaceae</taxon>
        <taxon>Nannocystis</taxon>
    </lineage>
</organism>
<dbReference type="AlphaFoldDB" id="A0A1I2J1H5"/>
<dbReference type="SUPFAM" id="SSF116734">
    <property type="entry name" value="DNA methylase specificity domain"/>
    <property type="match status" value="2"/>
</dbReference>
<reference evidence="4" key="1">
    <citation type="submission" date="2016-10" db="EMBL/GenBank/DDBJ databases">
        <authorList>
            <person name="Varghese N."/>
            <person name="Submissions S."/>
        </authorList>
    </citation>
    <scope>NUCLEOTIDE SEQUENCE [LARGE SCALE GENOMIC DNA]</scope>
    <source>
        <strain evidence="4">ATCC 25963</strain>
    </source>
</reference>
<dbReference type="EMBL" id="FOMX01000107">
    <property type="protein sequence ID" value="SFF47868.1"/>
    <property type="molecule type" value="Genomic_DNA"/>
</dbReference>
<evidence type="ECO:0000256" key="1">
    <source>
        <dbReference type="ARBA" id="ARBA00022747"/>
    </source>
</evidence>
<evidence type="ECO:0000313" key="3">
    <source>
        <dbReference type="EMBL" id="SFF47868.1"/>
    </source>
</evidence>
<proteinExistence type="predicted"/>
<evidence type="ECO:0000313" key="4">
    <source>
        <dbReference type="Proteomes" id="UP000199400"/>
    </source>
</evidence>
<dbReference type="Proteomes" id="UP000199400">
    <property type="component" value="Unassembled WGS sequence"/>
</dbReference>
<gene>
    <name evidence="3" type="ORF">SAMN02745121_09111</name>
</gene>
<dbReference type="InterPro" id="IPR052021">
    <property type="entry name" value="Type-I_RS_S_subunit"/>
</dbReference>
<name>A0A1I2J1H5_9BACT</name>
<evidence type="ECO:0000256" key="2">
    <source>
        <dbReference type="ARBA" id="ARBA00023125"/>
    </source>
</evidence>
<dbReference type="STRING" id="54.SAMN02745121_09111"/>
<keyword evidence="2" id="KW-0238">DNA-binding</keyword>
<accession>A0A1I2J1H5</accession>
<dbReference type="PANTHER" id="PTHR30408:SF13">
    <property type="entry name" value="TYPE I RESTRICTION ENZYME HINDI SPECIFICITY SUBUNIT"/>
    <property type="match status" value="1"/>
</dbReference>
<dbReference type="InterPro" id="IPR044946">
    <property type="entry name" value="Restrct_endonuc_typeI_TRD_sf"/>
</dbReference>
<sequence>MPITLPPKKEREAIEGILSALDDKIELNRQTNETLEAMARALFQSWFVDFDPVRAKMEGRLPAEGDAATARLFPESLEDSSEGTLPRGWHYGSVYELCKVRYGAPYASRLFNTEGRGFPLVRIRDLSTHNPEVFTEELHPAGFTVESGEILVGMDGEFRAQLWLGATAVVNQRVCKFIPNSPW</sequence>
<keyword evidence="4" id="KW-1185">Reference proteome</keyword>
<keyword evidence="1" id="KW-0680">Restriction system</keyword>
<dbReference type="Gene3D" id="3.90.220.20">
    <property type="entry name" value="DNA methylase specificity domains"/>
    <property type="match status" value="2"/>
</dbReference>